<evidence type="ECO:0000313" key="3">
    <source>
        <dbReference type="Proteomes" id="UP000265692"/>
    </source>
</evidence>
<organism evidence="2 3">
    <name type="scientific">Ureibacillus yapensis</name>
    <dbReference type="NCBI Taxonomy" id="2304605"/>
    <lineage>
        <taxon>Bacteria</taxon>
        <taxon>Bacillati</taxon>
        <taxon>Bacillota</taxon>
        <taxon>Bacilli</taxon>
        <taxon>Bacillales</taxon>
        <taxon>Caryophanaceae</taxon>
        <taxon>Ureibacillus</taxon>
    </lineage>
</organism>
<sequence>MITSRVESTTSSIFRNAKQYWQANEMSTSLMQEELEHGFAGQQNGQKRRKRREKAERRRSAVLKRNAENLVMESTQHDANTMAAMQNNLLKRSEKIMNAQKMLNSIRAYETSI</sequence>
<keyword evidence="3" id="KW-1185">Reference proteome</keyword>
<dbReference type="RefSeq" id="WP_118877601.1">
    <property type="nucleotide sequence ID" value="NZ_QWEI01000013.1"/>
</dbReference>
<reference evidence="2 3" key="1">
    <citation type="submission" date="2018-08" db="EMBL/GenBank/DDBJ databases">
        <title>Lysinibacillus sp. YLB-03 draft genome sequence.</title>
        <authorList>
            <person name="Yu L."/>
        </authorList>
    </citation>
    <scope>NUCLEOTIDE SEQUENCE [LARGE SCALE GENOMIC DNA]</scope>
    <source>
        <strain evidence="2 3">YLB-03</strain>
    </source>
</reference>
<dbReference type="OrthoDB" id="2739792at2"/>
<evidence type="ECO:0000313" key="2">
    <source>
        <dbReference type="EMBL" id="RHW32424.1"/>
    </source>
</evidence>
<protein>
    <submittedName>
        <fullName evidence="2">Uncharacterized protein</fullName>
    </submittedName>
</protein>
<feature type="region of interest" description="Disordered" evidence="1">
    <location>
        <begin position="32"/>
        <end position="59"/>
    </location>
</feature>
<dbReference type="Proteomes" id="UP000265692">
    <property type="component" value="Unassembled WGS sequence"/>
</dbReference>
<comment type="caution">
    <text evidence="2">The sequence shown here is derived from an EMBL/GenBank/DDBJ whole genome shotgun (WGS) entry which is preliminary data.</text>
</comment>
<dbReference type="AlphaFoldDB" id="A0A396S386"/>
<proteinExistence type="predicted"/>
<evidence type="ECO:0000256" key="1">
    <source>
        <dbReference type="SAM" id="MobiDB-lite"/>
    </source>
</evidence>
<dbReference type="EMBL" id="QWEI01000013">
    <property type="protein sequence ID" value="RHW32424.1"/>
    <property type="molecule type" value="Genomic_DNA"/>
</dbReference>
<name>A0A396S386_9BACL</name>
<accession>A0A396S386</accession>
<gene>
    <name evidence="2" type="ORF">D1B33_16955</name>
</gene>